<evidence type="ECO:0000256" key="1">
    <source>
        <dbReference type="ARBA" id="ARBA00023002"/>
    </source>
</evidence>
<evidence type="ECO:0000256" key="3">
    <source>
        <dbReference type="SAM" id="MobiDB-lite"/>
    </source>
</evidence>
<dbReference type="Proteomes" id="UP000325902">
    <property type="component" value="Unassembled WGS sequence"/>
</dbReference>
<dbReference type="InterPro" id="IPR050411">
    <property type="entry name" value="AlphaKG_dependent_hydroxylases"/>
</dbReference>
<dbReference type="SUPFAM" id="SSF51197">
    <property type="entry name" value="Clavaminate synthase-like"/>
    <property type="match status" value="1"/>
</dbReference>
<feature type="domain" description="TauD/TfdA-like" evidence="4">
    <location>
        <begin position="101"/>
        <end position="364"/>
    </location>
</feature>
<feature type="region of interest" description="Disordered" evidence="3">
    <location>
        <begin position="1"/>
        <end position="35"/>
    </location>
</feature>
<dbReference type="PANTHER" id="PTHR10696:SF56">
    <property type="entry name" value="TAUD_TFDA-LIKE DOMAIN-CONTAINING PROTEIN"/>
    <property type="match status" value="1"/>
</dbReference>
<keyword evidence="6" id="KW-1185">Reference proteome</keyword>
<keyword evidence="2" id="KW-0045">Antibiotic biosynthesis</keyword>
<dbReference type="OrthoDB" id="272271at2759"/>
<gene>
    <name evidence="5" type="ORF">DBV05_g10920</name>
</gene>
<organism evidence="5 6">
    <name type="scientific">Lasiodiplodia theobromae</name>
    <dbReference type="NCBI Taxonomy" id="45133"/>
    <lineage>
        <taxon>Eukaryota</taxon>
        <taxon>Fungi</taxon>
        <taxon>Dikarya</taxon>
        <taxon>Ascomycota</taxon>
        <taxon>Pezizomycotina</taxon>
        <taxon>Dothideomycetes</taxon>
        <taxon>Dothideomycetes incertae sedis</taxon>
        <taxon>Botryosphaeriales</taxon>
        <taxon>Botryosphaeriaceae</taxon>
        <taxon>Lasiodiplodia</taxon>
    </lineage>
</organism>
<dbReference type="EMBL" id="VCHE01000138">
    <property type="protein sequence ID" value="KAB2570388.1"/>
    <property type="molecule type" value="Genomic_DNA"/>
</dbReference>
<dbReference type="Gene3D" id="3.60.130.10">
    <property type="entry name" value="Clavaminate synthase-like"/>
    <property type="match status" value="1"/>
</dbReference>
<accession>A0A5N5CYE8</accession>
<dbReference type="GO" id="GO:0017000">
    <property type="term" value="P:antibiotic biosynthetic process"/>
    <property type="evidence" value="ECO:0007669"/>
    <property type="project" value="UniProtKB-KW"/>
</dbReference>
<sequence length="403" mass="45559">MAPGPVAESAPQAPHLHPSKAQQQPVDTSVFPDGLKTSGQHPPLYDLLHPYEDFPKEIQGPTVWKADDYKNNPERWTHPFSEEEVAELDKAADAFLAAGHPLTAMSKELFPLPELSKRMIALRNELLNGKGFILFKGFPVQRWGVHKSAVAYMGLGTYLGYFVSQNGRGHVLGHVKDVGDDPTQIDSVRIYRTNARQFFHADDSDIVGLLCIARALEGGESDLVSSHHVWNTLQQERPDVARTLTEPIWYFDRKGETSVGEEEWIKTSIFYLETGENPRVYSKWDPYYVRSLTRFSDKGLIPPLSEAQQEAIKVLEDTCLRLSLHMILEIGDIQFLSNEHVLHARTAYKDYPPPAPRRHLLRLWLSTPESEGGWRLPFHDSDNKKRGGIQVNDTPPRAPDDAE</sequence>
<dbReference type="AlphaFoldDB" id="A0A5N5CYE8"/>
<protein>
    <recommendedName>
        <fullName evidence="4">TauD/TfdA-like domain-containing protein</fullName>
    </recommendedName>
</protein>
<evidence type="ECO:0000256" key="2">
    <source>
        <dbReference type="ARBA" id="ARBA00023194"/>
    </source>
</evidence>
<proteinExistence type="predicted"/>
<feature type="region of interest" description="Disordered" evidence="3">
    <location>
        <begin position="374"/>
        <end position="403"/>
    </location>
</feature>
<evidence type="ECO:0000259" key="4">
    <source>
        <dbReference type="Pfam" id="PF02668"/>
    </source>
</evidence>
<comment type="caution">
    <text evidence="5">The sequence shown here is derived from an EMBL/GenBank/DDBJ whole genome shotgun (WGS) entry which is preliminary data.</text>
</comment>
<dbReference type="Pfam" id="PF02668">
    <property type="entry name" value="TauD"/>
    <property type="match status" value="1"/>
</dbReference>
<keyword evidence="1" id="KW-0560">Oxidoreductase</keyword>
<dbReference type="InterPro" id="IPR042098">
    <property type="entry name" value="TauD-like_sf"/>
</dbReference>
<evidence type="ECO:0000313" key="6">
    <source>
        <dbReference type="Proteomes" id="UP000325902"/>
    </source>
</evidence>
<evidence type="ECO:0000313" key="5">
    <source>
        <dbReference type="EMBL" id="KAB2570388.1"/>
    </source>
</evidence>
<name>A0A5N5CYE8_9PEZI</name>
<dbReference type="FunFam" id="3.60.130.10:FF:000009">
    <property type="entry name" value="Putative Taurine catabolism dioxygenase TauD"/>
    <property type="match status" value="1"/>
</dbReference>
<dbReference type="InterPro" id="IPR003819">
    <property type="entry name" value="TauD/TfdA-like"/>
</dbReference>
<dbReference type="GO" id="GO:0016491">
    <property type="term" value="F:oxidoreductase activity"/>
    <property type="evidence" value="ECO:0007669"/>
    <property type="project" value="UniProtKB-KW"/>
</dbReference>
<dbReference type="PANTHER" id="PTHR10696">
    <property type="entry name" value="GAMMA-BUTYROBETAINE HYDROXYLASE-RELATED"/>
    <property type="match status" value="1"/>
</dbReference>
<reference evidence="5 6" key="1">
    <citation type="journal article" date="2019" name="Sci. Rep.">
        <title>A multi-omics analysis of the grapevine pathogen Lasiodiplodia theobromae reveals that temperature affects the expression of virulence- and pathogenicity-related genes.</title>
        <authorList>
            <person name="Felix C."/>
            <person name="Meneses R."/>
            <person name="Goncalves M.F.M."/>
            <person name="Tilleman L."/>
            <person name="Duarte A.S."/>
            <person name="Jorrin-Novo J.V."/>
            <person name="Van de Peer Y."/>
            <person name="Deforce D."/>
            <person name="Van Nieuwerburgh F."/>
            <person name="Esteves A.C."/>
            <person name="Alves A."/>
        </authorList>
    </citation>
    <scope>NUCLEOTIDE SEQUENCE [LARGE SCALE GENOMIC DNA]</scope>
    <source>
        <strain evidence="5 6">LA-SOL3</strain>
    </source>
</reference>